<keyword evidence="1 3" id="KW-0853">WD repeat</keyword>
<evidence type="ECO:0000256" key="1">
    <source>
        <dbReference type="ARBA" id="ARBA00022574"/>
    </source>
</evidence>
<dbReference type="Gene3D" id="2.130.10.10">
    <property type="entry name" value="YVTN repeat-like/Quinoprotein amine dehydrogenase"/>
    <property type="match status" value="1"/>
</dbReference>
<proteinExistence type="predicted"/>
<evidence type="ECO:0000256" key="2">
    <source>
        <dbReference type="ARBA" id="ARBA00022737"/>
    </source>
</evidence>
<name>A0A2M8PIJ7_9CHLR</name>
<dbReference type="EMBL" id="PGTM01000004">
    <property type="protein sequence ID" value="PJF37363.1"/>
    <property type="molecule type" value="Genomic_DNA"/>
</dbReference>
<organism evidence="4 5">
    <name type="scientific">Candidatus Thermofonsia Clade 1 bacterium</name>
    <dbReference type="NCBI Taxonomy" id="2364210"/>
    <lineage>
        <taxon>Bacteria</taxon>
        <taxon>Bacillati</taxon>
        <taxon>Chloroflexota</taxon>
        <taxon>Candidatus Thermofontia</taxon>
        <taxon>Candidatus Thermofonsia Clade 1</taxon>
    </lineage>
</organism>
<dbReference type="PANTHER" id="PTHR19848">
    <property type="entry name" value="WD40 REPEAT PROTEIN"/>
    <property type="match status" value="1"/>
</dbReference>
<dbReference type="Proteomes" id="UP000229681">
    <property type="component" value="Unassembled WGS sequence"/>
</dbReference>
<sequence>MRWISALILLSALLGDSALGYAKSRALMAWNRARDIIAISLQAQIRLHDGRTQKLIAVLENESALTALAWQPEGDWLATGDADGRLCLWSAVALTRQCSLSTGASVRALAWHPKDGLIASASEDQVRLWRVESLTLRRAWSAEGIVTALAWHGDRLAVGGAVRGTYEQGFLALYDESGAVQARYAAEMRPPLNLQSLQGDQLGVSTPFDVFRWRVSEQRYLPLYLPLREGESVRLAAWRADAAQALVVLDQRLLCFAESAPHGERGLEKPIVAFSWNAEAQRVALLSEDGALQVIAAEPCR</sequence>
<dbReference type="PANTHER" id="PTHR19848:SF0">
    <property type="entry name" value="NOTCHLESS PROTEIN HOMOLOG 1"/>
    <property type="match status" value="1"/>
</dbReference>
<dbReference type="InterPro" id="IPR015943">
    <property type="entry name" value="WD40/YVTN_repeat-like_dom_sf"/>
</dbReference>
<dbReference type="GO" id="GO:0000027">
    <property type="term" value="P:ribosomal large subunit assembly"/>
    <property type="evidence" value="ECO:0007669"/>
    <property type="project" value="TreeGrafter"/>
</dbReference>
<accession>A0A2M8PIJ7</accession>
<dbReference type="PROSITE" id="PS50294">
    <property type="entry name" value="WD_REPEATS_REGION"/>
    <property type="match status" value="1"/>
</dbReference>
<feature type="repeat" description="WD" evidence="3">
    <location>
        <begin position="58"/>
        <end position="90"/>
    </location>
</feature>
<evidence type="ECO:0000256" key="3">
    <source>
        <dbReference type="PROSITE-ProRule" id="PRU00221"/>
    </source>
</evidence>
<evidence type="ECO:0000313" key="4">
    <source>
        <dbReference type="EMBL" id="PJF37363.1"/>
    </source>
</evidence>
<reference evidence="4 5" key="1">
    <citation type="submission" date="2017-11" db="EMBL/GenBank/DDBJ databases">
        <title>Evolution of Phototrophy in the Chloroflexi Phylum Driven by Horizontal Gene Transfer.</title>
        <authorList>
            <person name="Ward L.M."/>
            <person name="Hemp J."/>
            <person name="Shih P.M."/>
            <person name="Mcglynn S.E."/>
            <person name="Fischer W."/>
        </authorList>
    </citation>
    <scope>NUCLEOTIDE SEQUENCE [LARGE SCALE GENOMIC DNA]</scope>
    <source>
        <strain evidence="4">JP3_13</strain>
    </source>
</reference>
<gene>
    <name evidence="4" type="ORF">CUN49_00705</name>
</gene>
<dbReference type="Pfam" id="PF00400">
    <property type="entry name" value="WD40"/>
    <property type="match status" value="2"/>
</dbReference>
<dbReference type="AlphaFoldDB" id="A0A2M8PIJ7"/>
<dbReference type="SUPFAM" id="SSF82171">
    <property type="entry name" value="DPP6 N-terminal domain-like"/>
    <property type="match status" value="1"/>
</dbReference>
<dbReference type="PROSITE" id="PS50082">
    <property type="entry name" value="WD_REPEATS_2"/>
    <property type="match status" value="1"/>
</dbReference>
<dbReference type="InterPro" id="IPR001680">
    <property type="entry name" value="WD40_rpt"/>
</dbReference>
<dbReference type="SMART" id="SM00320">
    <property type="entry name" value="WD40"/>
    <property type="match status" value="3"/>
</dbReference>
<evidence type="ECO:0000313" key="5">
    <source>
        <dbReference type="Proteomes" id="UP000229681"/>
    </source>
</evidence>
<keyword evidence="2" id="KW-0677">Repeat</keyword>
<protein>
    <submittedName>
        <fullName evidence="4">Uncharacterized protein</fullName>
    </submittedName>
</protein>
<comment type="caution">
    <text evidence="4">The sequence shown here is derived from an EMBL/GenBank/DDBJ whole genome shotgun (WGS) entry which is preliminary data.</text>
</comment>